<sequence length="62" mass="6633">MAPMLSSLGAGGPMLVGQGAGGHCLRSSRFRGTRKIGKRLYYMKIATRVKCYIGTSVLSGRQ</sequence>
<reference evidence="1" key="1">
    <citation type="journal article" date="2015" name="Nature">
        <title>Complex archaea that bridge the gap between prokaryotes and eukaryotes.</title>
        <authorList>
            <person name="Spang A."/>
            <person name="Saw J.H."/>
            <person name="Jorgensen S.L."/>
            <person name="Zaremba-Niedzwiedzka K."/>
            <person name="Martijn J."/>
            <person name="Lind A.E."/>
            <person name="van Eijk R."/>
            <person name="Schleper C."/>
            <person name="Guy L."/>
            <person name="Ettema T.J."/>
        </authorList>
    </citation>
    <scope>NUCLEOTIDE SEQUENCE</scope>
</reference>
<proteinExistence type="predicted"/>
<accession>A0A0F9RY15</accession>
<name>A0A0F9RY15_9ZZZZ</name>
<gene>
    <name evidence="1" type="ORF">LCGC14_0522670</name>
</gene>
<dbReference type="AlphaFoldDB" id="A0A0F9RY15"/>
<organism evidence="1">
    <name type="scientific">marine sediment metagenome</name>
    <dbReference type="NCBI Taxonomy" id="412755"/>
    <lineage>
        <taxon>unclassified sequences</taxon>
        <taxon>metagenomes</taxon>
        <taxon>ecological metagenomes</taxon>
    </lineage>
</organism>
<protein>
    <submittedName>
        <fullName evidence="1">Uncharacterized protein</fullName>
    </submittedName>
</protein>
<comment type="caution">
    <text evidence="1">The sequence shown here is derived from an EMBL/GenBank/DDBJ whole genome shotgun (WGS) entry which is preliminary data.</text>
</comment>
<evidence type="ECO:0000313" key="1">
    <source>
        <dbReference type="EMBL" id="KKN61335.1"/>
    </source>
</evidence>
<dbReference type="EMBL" id="LAZR01000661">
    <property type="protein sequence ID" value="KKN61335.1"/>
    <property type="molecule type" value="Genomic_DNA"/>
</dbReference>